<dbReference type="SUPFAM" id="SSF51197">
    <property type="entry name" value="Clavaminate synthase-like"/>
    <property type="match status" value="1"/>
</dbReference>
<dbReference type="EMBL" id="NRDI02000001">
    <property type="protein sequence ID" value="KAI1520324.1"/>
    <property type="molecule type" value="Genomic_DNA"/>
</dbReference>
<dbReference type="AlphaFoldDB" id="A0A2W1GAP3"/>
<evidence type="ECO:0000256" key="1">
    <source>
        <dbReference type="SAM" id="MobiDB-lite"/>
    </source>
</evidence>
<proteinExistence type="predicted"/>
<protein>
    <submittedName>
        <fullName evidence="4">Cupin domain containing protein</fullName>
    </submittedName>
    <submittedName>
        <fullName evidence="3">Cupin-8 multi-domain protein</fullName>
    </submittedName>
</protein>
<sequence length="324" mass="36812">MSLRPTQPVLAIPGVYHPKHHPKRRPQTPHVYRPPRRFQVLPKVEHNNERRKLKKALQVQGFSWHRPGYFKSAFLEIPARTKWFTPEIEGFRYPSVLNAAYLGQYGESIVPLEVTRSVSSNDDGKSAQNTFERMEAPLSLLLQHMTATEPQNTQLYLAQHSLTDLAAPLQEDIPTPKDFFAALHSKGDVYGSSLWMGRPPTVTPLHRDPNPNFFVQLAGKKVVRLMQPKVGHALYERMKAQIGGTKGGASMRGVEMMQGKEKELLEDLVWSKDKDNMNDPTMHDVSGFEVTLRPGDALFIPLGWWHAVRGHGKGVNASVNWWFR</sequence>
<dbReference type="PROSITE" id="PS51184">
    <property type="entry name" value="JMJC"/>
    <property type="match status" value="1"/>
</dbReference>
<dbReference type="InterPro" id="IPR041667">
    <property type="entry name" value="Cupin_8"/>
</dbReference>
<feature type="region of interest" description="Disordered" evidence="1">
    <location>
        <begin position="13"/>
        <end position="33"/>
    </location>
</feature>
<feature type="compositionally biased region" description="Basic residues" evidence="1">
    <location>
        <begin position="17"/>
        <end position="27"/>
    </location>
</feature>
<evidence type="ECO:0000313" key="6">
    <source>
        <dbReference type="Proteomes" id="UP000249757"/>
    </source>
</evidence>
<dbReference type="Gene3D" id="2.60.120.650">
    <property type="entry name" value="Cupin"/>
    <property type="match status" value="1"/>
</dbReference>
<comment type="caution">
    <text evidence="3">The sequence shown here is derived from an EMBL/GenBank/DDBJ whole genome shotgun (WGS) entry which is preliminary data.</text>
</comment>
<dbReference type="Pfam" id="PF13621">
    <property type="entry name" value="Cupin_8"/>
    <property type="match status" value="1"/>
</dbReference>
<dbReference type="Proteomes" id="UP000249757">
    <property type="component" value="Unassembled WGS sequence"/>
</dbReference>
<evidence type="ECO:0000313" key="3">
    <source>
        <dbReference type="EMBL" id="KAF7576511.1"/>
    </source>
</evidence>
<reference evidence="4" key="2">
    <citation type="submission" date="2021-05" db="EMBL/GenBank/DDBJ databases">
        <authorList>
            <person name="Moolhuijzen P.M."/>
            <person name="Moffat C.S."/>
        </authorList>
    </citation>
    <scope>NUCLEOTIDE SEQUENCE</scope>
    <source>
        <strain evidence="4">86-124</strain>
    </source>
</reference>
<dbReference type="Proteomes" id="UP000245464">
    <property type="component" value="Chromosome 1"/>
</dbReference>
<feature type="domain" description="JmjC" evidence="2">
    <location>
        <begin position="164"/>
        <end position="324"/>
    </location>
</feature>
<dbReference type="EMBL" id="NQIK02000001">
    <property type="protein sequence ID" value="KAF7576511.1"/>
    <property type="molecule type" value="Genomic_DNA"/>
</dbReference>
<dbReference type="InterPro" id="IPR003347">
    <property type="entry name" value="JmjC_dom"/>
</dbReference>
<reference evidence="3 5" key="1">
    <citation type="journal article" date="2018" name="BMC Genomics">
        <title>Comparative genomics of the wheat fungal pathogen Pyrenophora tritici-repentis reveals chromosomal variations and genome plasticity.</title>
        <authorList>
            <person name="Moolhuijzen P."/>
            <person name="See P.T."/>
            <person name="Hane J.K."/>
            <person name="Shi G."/>
            <person name="Liu Z."/>
            <person name="Oliver R.P."/>
            <person name="Moffat C.S."/>
        </authorList>
    </citation>
    <scope>NUCLEOTIDE SEQUENCE [LARGE SCALE GENOMIC DNA]</scope>
    <source>
        <strain evidence="3">M4</strain>
    </source>
</reference>
<dbReference type="PANTHER" id="PTHR12461:SF105">
    <property type="entry name" value="HYPOXIA-INDUCIBLE FACTOR 1-ALPHA INHIBITOR"/>
    <property type="match status" value="1"/>
</dbReference>
<dbReference type="SMART" id="SM00558">
    <property type="entry name" value="JmjC"/>
    <property type="match status" value="1"/>
</dbReference>
<evidence type="ECO:0000313" key="5">
    <source>
        <dbReference type="Proteomes" id="UP000245464"/>
    </source>
</evidence>
<dbReference type="PANTHER" id="PTHR12461">
    <property type="entry name" value="HYPOXIA-INDUCIBLE FACTOR 1 ALPHA INHIBITOR-RELATED"/>
    <property type="match status" value="1"/>
</dbReference>
<gene>
    <name evidence="4" type="ORF">Ptr86124_000692</name>
    <name evidence="3" type="ORF">PtrM4_007510</name>
</gene>
<evidence type="ECO:0000259" key="2">
    <source>
        <dbReference type="PROSITE" id="PS51184"/>
    </source>
</evidence>
<accession>A0A2W1GAP3</accession>
<organism evidence="3 5">
    <name type="scientific">Pyrenophora tritici-repentis</name>
    <dbReference type="NCBI Taxonomy" id="45151"/>
    <lineage>
        <taxon>Eukaryota</taxon>
        <taxon>Fungi</taxon>
        <taxon>Dikarya</taxon>
        <taxon>Ascomycota</taxon>
        <taxon>Pezizomycotina</taxon>
        <taxon>Dothideomycetes</taxon>
        <taxon>Pleosporomycetidae</taxon>
        <taxon>Pleosporales</taxon>
        <taxon>Pleosporineae</taxon>
        <taxon>Pleosporaceae</taxon>
        <taxon>Pyrenophora</taxon>
    </lineage>
</organism>
<reference evidence="6" key="4">
    <citation type="journal article" date="2022" name="Microb. Genom.">
        <title>A global pangenome for the wheat fungal pathogen Pyrenophora tritici-repentis and prediction of effector protein structural homology.</title>
        <authorList>
            <person name="Moolhuijzen P.M."/>
            <person name="See P.T."/>
            <person name="Shi G."/>
            <person name="Powell H.R."/>
            <person name="Cockram J."/>
            <person name="Jorgensen L.N."/>
            <person name="Benslimane H."/>
            <person name="Strelkov S.E."/>
            <person name="Turner J."/>
            <person name="Liu Z."/>
            <person name="Moffat C.S."/>
        </authorList>
    </citation>
    <scope>NUCLEOTIDE SEQUENCE [LARGE SCALE GENOMIC DNA]</scope>
</reference>
<reference evidence="4" key="3">
    <citation type="journal article" date="2022" name="bioRxiv">
        <title>A global pangenome for the wheat fungal pathogen Pyrenophora tritici-repentis and prediction of effector protein structural homology.</title>
        <authorList>
            <person name="Moolhuijzen P."/>
            <person name="See P.T."/>
            <person name="Shi G."/>
            <person name="Powell H.R."/>
            <person name="Cockram J."/>
            <person name="Jorgensen L.N."/>
            <person name="Benslimane H."/>
            <person name="Strelkov S.E."/>
            <person name="Turner J."/>
            <person name="Liu Z."/>
            <person name="Moffat C.S."/>
        </authorList>
    </citation>
    <scope>NUCLEOTIDE SEQUENCE</scope>
    <source>
        <strain evidence="4">86-124</strain>
    </source>
</reference>
<keyword evidence="6" id="KW-1185">Reference proteome</keyword>
<name>A0A2W1GAP3_9PLEO</name>
<evidence type="ECO:0000313" key="4">
    <source>
        <dbReference type="EMBL" id="KAI1520324.1"/>
    </source>
</evidence>